<proteinExistence type="predicted"/>
<sequence>MTNFKLVKSAAALALGASVITSAVVVPTDASAASKYKIKSGKLVVAKTGKVAKGFVTYNKLVYKDGKK</sequence>
<accession>A0A2U3AL26</accession>
<gene>
    <name evidence="2" type="ORF">DEX24_09800</name>
</gene>
<evidence type="ECO:0000313" key="3">
    <source>
        <dbReference type="Proteomes" id="UP000245938"/>
    </source>
</evidence>
<dbReference type="Proteomes" id="UP000245938">
    <property type="component" value="Unassembled WGS sequence"/>
</dbReference>
<dbReference type="RefSeq" id="WP_146192981.1">
    <property type="nucleotide sequence ID" value="NZ_QFVR01000011.1"/>
</dbReference>
<feature type="non-terminal residue" evidence="2">
    <location>
        <position position="68"/>
    </location>
</feature>
<reference evidence="2 3" key="1">
    <citation type="submission" date="2018-05" db="EMBL/GenBank/DDBJ databases">
        <title>Kurthia sibirica genome sequence.</title>
        <authorList>
            <person name="Maclea K.S."/>
            <person name="Goen A.E."/>
        </authorList>
    </citation>
    <scope>NUCLEOTIDE SEQUENCE [LARGE SCALE GENOMIC DNA]</scope>
    <source>
        <strain evidence="2 3">ATCC 49154</strain>
    </source>
</reference>
<keyword evidence="3" id="KW-1185">Reference proteome</keyword>
<dbReference type="EMBL" id="QFVR01000011">
    <property type="protein sequence ID" value="PWI25219.1"/>
    <property type="molecule type" value="Genomic_DNA"/>
</dbReference>
<evidence type="ECO:0000256" key="1">
    <source>
        <dbReference type="SAM" id="SignalP"/>
    </source>
</evidence>
<protein>
    <submittedName>
        <fullName evidence="2">Uncharacterized protein</fullName>
    </submittedName>
</protein>
<name>A0A2U3AL26_9BACL</name>
<evidence type="ECO:0000313" key="2">
    <source>
        <dbReference type="EMBL" id="PWI25219.1"/>
    </source>
</evidence>
<comment type="caution">
    <text evidence="2">The sequence shown here is derived from an EMBL/GenBank/DDBJ whole genome shotgun (WGS) entry which is preliminary data.</text>
</comment>
<organism evidence="2 3">
    <name type="scientific">Kurthia sibirica</name>
    <dbReference type="NCBI Taxonomy" id="202750"/>
    <lineage>
        <taxon>Bacteria</taxon>
        <taxon>Bacillati</taxon>
        <taxon>Bacillota</taxon>
        <taxon>Bacilli</taxon>
        <taxon>Bacillales</taxon>
        <taxon>Caryophanaceae</taxon>
        <taxon>Kurthia</taxon>
    </lineage>
</organism>
<feature type="signal peptide" evidence="1">
    <location>
        <begin position="1"/>
        <end position="23"/>
    </location>
</feature>
<keyword evidence="1" id="KW-0732">Signal</keyword>
<dbReference type="AlphaFoldDB" id="A0A2U3AL26"/>
<feature type="chain" id="PRO_5039018555" evidence="1">
    <location>
        <begin position="24"/>
        <end position="68"/>
    </location>
</feature>